<evidence type="ECO:0000313" key="5">
    <source>
        <dbReference type="Proteomes" id="UP000316426"/>
    </source>
</evidence>
<protein>
    <submittedName>
        <fullName evidence="4">Beta-1,4-mannooligosaccharide phosphorylase</fullName>
        <ecNumber evidence="4">2.4.1.-</ecNumber>
    </submittedName>
</protein>
<reference evidence="4 5" key="1">
    <citation type="submission" date="2019-02" db="EMBL/GenBank/DDBJ databases">
        <title>Deep-cultivation of Planctomycetes and their phenomic and genomic characterization uncovers novel biology.</title>
        <authorList>
            <person name="Wiegand S."/>
            <person name="Jogler M."/>
            <person name="Boedeker C."/>
            <person name="Pinto D."/>
            <person name="Vollmers J."/>
            <person name="Rivas-Marin E."/>
            <person name="Kohn T."/>
            <person name="Peeters S.H."/>
            <person name="Heuer A."/>
            <person name="Rast P."/>
            <person name="Oberbeckmann S."/>
            <person name="Bunk B."/>
            <person name="Jeske O."/>
            <person name="Meyerdierks A."/>
            <person name="Storesund J.E."/>
            <person name="Kallscheuer N."/>
            <person name="Luecker S."/>
            <person name="Lage O.M."/>
            <person name="Pohl T."/>
            <person name="Merkel B.J."/>
            <person name="Hornburger P."/>
            <person name="Mueller R.-W."/>
            <person name="Bruemmer F."/>
            <person name="Labrenz M."/>
            <person name="Spormann A.M."/>
            <person name="Op den Camp H."/>
            <person name="Overmann J."/>
            <person name="Amann R."/>
            <person name="Jetten M.S.M."/>
            <person name="Mascher T."/>
            <person name="Medema M.H."/>
            <person name="Devos D.P."/>
            <person name="Kaster A.-K."/>
            <person name="Ovreas L."/>
            <person name="Rohde M."/>
            <person name="Galperin M.Y."/>
            <person name="Jogler C."/>
        </authorList>
    </citation>
    <scope>NUCLEOTIDE SEQUENCE [LARGE SCALE GENOMIC DNA]</scope>
    <source>
        <strain evidence="4 5">Spa11</strain>
    </source>
</reference>
<dbReference type="InterPro" id="IPR023296">
    <property type="entry name" value="Glyco_hydro_beta-prop_sf"/>
</dbReference>
<dbReference type="PIRSF" id="PIRSF016202">
    <property type="entry name" value="PH1107"/>
    <property type="match status" value="1"/>
</dbReference>
<evidence type="ECO:0000256" key="3">
    <source>
        <dbReference type="ARBA" id="ARBA00024356"/>
    </source>
</evidence>
<evidence type="ECO:0000313" key="4">
    <source>
        <dbReference type="EMBL" id="QDV71920.1"/>
    </source>
</evidence>
<dbReference type="Pfam" id="PF04041">
    <property type="entry name" value="Glyco_hydro_130"/>
    <property type="match status" value="1"/>
</dbReference>
<dbReference type="KEGG" id="bmei:Spa11_00890"/>
<evidence type="ECO:0000256" key="1">
    <source>
        <dbReference type="ARBA" id="ARBA00022676"/>
    </source>
</evidence>
<accession>A0A518K2D0</accession>
<dbReference type="GO" id="GO:0016757">
    <property type="term" value="F:glycosyltransferase activity"/>
    <property type="evidence" value="ECO:0007669"/>
    <property type="project" value="UniProtKB-KW"/>
</dbReference>
<proteinExistence type="inferred from homology"/>
<keyword evidence="5" id="KW-1185">Reference proteome</keyword>
<comment type="similarity">
    <text evidence="3">Belongs to the glycosyl hydrolase 130 family.</text>
</comment>
<dbReference type="PANTHER" id="PTHR34106">
    <property type="entry name" value="GLYCOSIDASE"/>
    <property type="match status" value="1"/>
</dbReference>
<sequence>MNERFKVLGVFNPGAVVVGDEVVLLVRVAETPSDERPGFVGLPRYDASGDAVVDWTPVAELDCTDPRVVRRESDGRVRLTSISHLRVLRRPARGDPAWRVGPVFLPASPIEEYGVEDPRITEIDGRYWITYVAVSRHGAATALASTLDFITFERHGVIFPPENKDVVLFPRKIDGKYVALNRPTAKTNFCRPEIWLSRSPDLLHWGEHQPLLSGLIDWEAERIGAGPPPIELSSGWLVIYHGCGVSDQCVGVGEYCAGAVVLDLFDPRKVLRRSSTPVLRPIADFEREGVVPNVVFPTALIESEATLKVFYGAADTAVGVVEFPLSLLLGSLCER</sequence>
<dbReference type="SUPFAM" id="SSF75005">
    <property type="entry name" value="Arabinanase/levansucrase/invertase"/>
    <property type="match status" value="1"/>
</dbReference>
<dbReference type="PANTHER" id="PTHR34106:SF5">
    <property type="entry name" value="GLYCOSIDASE"/>
    <property type="match status" value="1"/>
</dbReference>
<dbReference type="Proteomes" id="UP000316426">
    <property type="component" value="Chromosome"/>
</dbReference>
<keyword evidence="2 4" id="KW-0808">Transferase</keyword>
<dbReference type="CDD" id="cd18612">
    <property type="entry name" value="GH130_Lin0857-like"/>
    <property type="match status" value="1"/>
</dbReference>
<name>A0A518K2D0_9BACT</name>
<dbReference type="AlphaFoldDB" id="A0A518K2D0"/>
<dbReference type="Gene3D" id="2.115.10.20">
    <property type="entry name" value="Glycosyl hydrolase domain, family 43"/>
    <property type="match status" value="1"/>
</dbReference>
<dbReference type="InterPro" id="IPR007184">
    <property type="entry name" value="Mannoside_phosphorylase"/>
</dbReference>
<gene>
    <name evidence="4" type="ORF">Spa11_00890</name>
</gene>
<dbReference type="EMBL" id="CP036349">
    <property type="protein sequence ID" value="QDV71920.1"/>
    <property type="molecule type" value="Genomic_DNA"/>
</dbReference>
<keyword evidence="1 4" id="KW-0328">Glycosyltransferase</keyword>
<evidence type="ECO:0000256" key="2">
    <source>
        <dbReference type="ARBA" id="ARBA00022679"/>
    </source>
</evidence>
<organism evidence="4 5">
    <name type="scientific">Botrimarina mediterranea</name>
    <dbReference type="NCBI Taxonomy" id="2528022"/>
    <lineage>
        <taxon>Bacteria</taxon>
        <taxon>Pseudomonadati</taxon>
        <taxon>Planctomycetota</taxon>
        <taxon>Planctomycetia</taxon>
        <taxon>Pirellulales</taxon>
        <taxon>Lacipirellulaceae</taxon>
        <taxon>Botrimarina</taxon>
    </lineage>
</organism>
<dbReference type="EC" id="2.4.1.-" evidence="4"/>